<dbReference type="Proteomes" id="UP000280955">
    <property type="component" value="Unassembled WGS sequence"/>
</dbReference>
<dbReference type="EMBL" id="RBLJ01000004">
    <property type="protein sequence ID" value="RKS56987.1"/>
    <property type="molecule type" value="Genomic_DNA"/>
</dbReference>
<reference evidence="1 2" key="1">
    <citation type="submission" date="2018-10" db="EMBL/GenBank/DDBJ databases">
        <title>Genomic Encyclopedia of Archaeal and Bacterial Type Strains, Phase II (KMG-II): from individual species to whole genera.</title>
        <authorList>
            <person name="Goeker M."/>
        </authorList>
    </citation>
    <scope>NUCLEOTIDE SEQUENCE [LARGE SCALE GENOMIC DNA]</scope>
    <source>
        <strain evidence="1 2">DSM 15149</strain>
    </source>
</reference>
<proteinExistence type="predicted"/>
<gene>
    <name evidence="1" type="ORF">BDD30_3624</name>
</gene>
<evidence type="ECO:0000313" key="2">
    <source>
        <dbReference type="Proteomes" id="UP000280955"/>
    </source>
</evidence>
<sequence>MIEKKVLWHNLFDLVKQLTANNGISHILNEVVRFGI</sequence>
<name>A0ABX9SIP0_9GAMM</name>
<evidence type="ECO:0000313" key="1">
    <source>
        <dbReference type="EMBL" id="RKS56987.1"/>
    </source>
</evidence>
<accession>A0ABX9SIP0</accession>
<protein>
    <submittedName>
        <fullName evidence="1">Uncharacterized protein</fullName>
    </submittedName>
</protein>
<keyword evidence="2" id="KW-1185">Reference proteome</keyword>
<comment type="caution">
    <text evidence="1">The sequence shown here is derived from an EMBL/GenBank/DDBJ whole genome shotgun (WGS) entry which is preliminary data.</text>
</comment>
<organism evidence="1 2">
    <name type="scientific">Photorhabdus asymbiotica</name>
    <dbReference type="NCBI Taxonomy" id="291112"/>
    <lineage>
        <taxon>Bacteria</taxon>
        <taxon>Pseudomonadati</taxon>
        <taxon>Pseudomonadota</taxon>
        <taxon>Gammaproteobacteria</taxon>
        <taxon>Enterobacterales</taxon>
        <taxon>Morganellaceae</taxon>
        <taxon>Photorhabdus</taxon>
    </lineage>
</organism>